<keyword evidence="1" id="KW-0812">Transmembrane</keyword>
<evidence type="ECO:0000313" key="2">
    <source>
        <dbReference type="EMBL" id="RMH90781.1"/>
    </source>
</evidence>
<name>A0A3M2HM31_9GAMM</name>
<organism evidence="2 3">
    <name type="scientific">Solilutibacter pythonis</name>
    <dbReference type="NCBI Taxonomy" id="2483112"/>
    <lineage>
        <taxon>Bacteria</taxon>
        <taxon>Pseudomonadati</taxon>
        <taxon>Pseudomonadota</taxon>
        <taxon>Gammaproteobacteria</taxon>
        <taxon>Lysobacterales</taxon>
        <taxon>Lysobacteraceae</taxon>
        <taxon>Solilutibacter</taxon>
    </lineage>
</organism>
<comment type="caution">
    <text evidence="2">The sequence shown here is derived from an EMBL/GenBank/DDBJ whole genome shotgun (WGS) entry which is preliminary data.</text>
</comment>
<dbReference type="AlphaFoldDB" id="A0A3M2HM31"/>
<dbReference type="Proteomes" id="UP000275012">
    <property type="component" value="Unassembled WGS sequence"/>
</dbReference>
<dbReference type="Pfam" id="PF20228">
    <property type="entry name" value="DUF6587"/>
    <property type="match status" value="1"/>
</dbReference>
<keyword evidence="1" id="KW-0472">Membrane</keyword>
<gene>
    <name evidence="2" type="ORF">EBB59_10065</name>
</gene>
<dbReference type="RefSeq" id="WP_122102022.1">
    <property type="nucleotide sequence ID" value="NZ_RFLY01000014.1"/>
</dbReference>
<keyword evidence="1" id="KW-1133">Transmembrane helix</keyword>
<evidence type="ECO:0000313" key="3">
    <source>
        <dbReference type="Proteomes" id="UP000275012"/>
    </source>
</evidence>
<keyword evidence="3" id="KW-1185">Reference proteome</keyword>
<dbReference type="EMBL" id="RFLY01000014">
    <property type="protein sequence ID" value="RMH90781.1"/>
    <property type="molecule type" value="Genomic_DNA"/>
</dbReference>
<accession>A0A3M2HM31</accession>
<feature type="transmembrane region" description="Helical" evidence="1">
    <location>
        <begin position="6"/>
        <end position="22"/>
    </location>
</feature>
<sequence length="75" mass="8096">MSLALQYAVIGVVVLLAALFVWRTRFPRSWRATRIALALALLREGRPGWMGKLGRMMAPASVSKSDKCGGCDGCG</sequence>
<evidence type="ECO:0000256" key="1">
    <source>
        <dbReference type="SAM" id="Phobius"/>
    </source>
</evidence>
<dbReference type="InterPro" id="IPR046494">
    <property type="entry name" value="DUF6587"/>
</dbReference>
<proteinExistence type="predicted"/>
<protein>
    <submittedName>
        <fullName evidence="2">Uncharacterized protein</fullName>
    </submittedName>
</protein>
<reference evidence="2 3" key="1">
    <citation type="submission" date="2018-10" db="EMBL/GenBank/DDBJ databases">
        <title>Proposal of Lysobacter pythonis sp. nov. isolated from royal pythons (Python regius).</title>
        <authorList>
            <person name="Hans-Juergen B."/>
            <person name="Huptas C."/>
            <person name="Sandra B."/>
            <person name="Igor L."/>
            <person name="Joachim S."/>
            <person name="Siegfried S."/>
            <person name="Mareike W."/>
            <person name="Peter K."/>
        </authorList>
    </citation>
    <scope>NUCLEOTIDE SEQUENCE [LARGE SCALE GENOMIC DNA]</scope>
    <source>
        <strain evidence="2 3">4284/11</strain>
    </source>
</reference>